<dbReference type="Pfam" id="PF08880">
    <property type="entry name" value="QLQ"/>
    <property type="match status" value="1"/>
</dbReference>
<keyword evidence="5" id="KW-0804">Transcription</keyword>
<keyword evidence="5" id="KW-0010">Activator</keyword>
<dbReference type="PANTHER" id="PTHR31602:SF102">
    <property type="entry name" value="GROWTH-REGULATING FACTOR 7"/>
    <property type="match status" value="1"/>
</dbReference>
<dbReference type="GO" id="GO:0005634">
    <property type="term" value="C:nucleus"/>
    <property type="evidence" value="ECO:0007669"/>
    <property type="project" value="UniProtKB-SubCell"/>
</dbReference>
<keyword evidence="3 5" id="KW-0539">Nucleus</keyword>
<dbReference type="GO" id="GO:0006351">
    <property type="term" value="P:DNA-templated transcription"/>
    <property type="evidence" value="ECO:0007669"/>
    <property type="project" value="UniProtKB-UniRule"/>
</dbReference>
<dbReference type="InterPro" id="IPR031137">
    <property type="entry name" value="GRF"/>
</dbReference>
<dbReference type="InterPro" id="IPR014978">
    <property type="entry name" value="Gln-Leu-Gln_QLQ"/>
</dbReference>
<organism evidence="9">
    <name type="scientific">Setaria italica</name>
    <name type="common">Foxtail millet</name>
    <name type="synonym">Panicum italicum</name>
    <dbReference type="NCBI Taxonomy" id="4555"/>
    <lineage>
        <taxon>Eukaryota</taxon>
        <taxon>Viridiplantae</taxon>
        <taxon>Streptophyta</taxon>
        <taxon>Embryophyta</taxon>
        <taxon>Tracheophyta</taxon>
        <taxon>Spermatophyta</taxon>
        <taxon>Magnoliopsida</taxon>
        <taxon>Liliopsida</taxon>
        <taxon>Poales</taxon>
        <taxon>Poaceae</taxon>
        <taxon>PACMAD clade</taxon>
        <taxon>Panicoideae</taxon>
        <taxon>Panicodae</taxon>
        <taxon>Paniceae</taxon>
        <taxon>Cenchrinae</taxon>
        <taxon>Setaria</taxon>
    </lineage>
</organism>
<dbReference type="GO" id="GO:0006355">
    <property type="term" value="P:regulation of DNA-templated transcription"/>
    <property type="evidence" value="ECO:0007669"/>
    <property type="project" value="InterPro"/>
</dbReference>
<comment type="function">
    <text evidence="5">Transcription activator.</text>
</comment>
<evidence type="ECO:0000256" key="3">
    <source>
        <dbReference type="ARBA" id="ARBA00023242"/>
    </source>
</evidence>
<comment type="domain">
    <text evidence="5">The QLQ domain and WRC domain may be involved in protein-protein interaction and DNA-binding, respectively.</text>
</comment>
<reference evidence="9" key="2">
    <citation type="submission" date="2015-07" db="EMBL/GenBank/DDBJ databases">
        <authorList>
            <person name="Noorani M."/>
        </authorList>
    </citation>
    <scope>NUCLEOTIDE SEQUENCE</scope>
    <source>
        <strain evidence="9">Yugu1</strain>
    </source>
</reference>
<dbReference type="GO" id="GO:0032502">
    <property type="term" value="P:developmental process"/>
    <property type="evidence" value="ECO:0007669"/>
    <property type="project" value="InterPro"/>
</dbReference>
<evidence type="ECO:0000256" key="4">
    <source>
        <dbReference type="PROSITE-ProRule" id="PRU01002"/>
    </source>
</evidence>
<dbReference type="Pfam" id="PF08879">
    <property type="entry name" value="WRC"/>
    <property type="match status" value="1"/>
</dbReference>
<dbReference type="STRING" id="4555.A0A368S9K5"/>
<evidence type="ECO:0000256" key="1">
    <source>
        <dbReference type="ARBA" id="ARBA00004123"/>
    </source>
</evidence>
<evidence type="ECO:0000256" key="2">
    <source>
        <dbReference type="ARBA" id="ARBA00008122"/>
    </source>
</evidence>
<feature type="region of interest" description="Disordered" evidence="6">
    <location>
        <begin position="1"/>
        <end position="21"/>
    </location>
</feature>
<dbReference type="PANTHER" id="PTHR31602">
    <property type="entry name" value="GROWTH-REGULATING FACTOR 5"/>
    <property type="match status" value="1"/>
</dbReference>
<evidence type="ECO:0000256" key="5">
    <source>
        <dbReference type="RuleBase" id="RU367127"/>
    </source>
</evidence>
<name>A0A368S9K5_SETIT</name>
<dbReference type="EMBL" id="CM003535">
    <property type="protein sequence ID" value="RCV38520.1"/>
    <property type="molecule type" value="Genomic_DNA"/>
</dbReference>
<dbReference type="PROSITE" id="PS51667">
    <property type="entry name" value="WRC"/>
    <property type="match status" value="1"/>
</dbReference>
<comment type="caution">
    <text evidence="4">Lacks conserved residue(s) required for the propagation of feature annotation.</text>
</comment>
<gene>
    <name evidence="9" type="ORF">SETIT_8G149500v2</name>
</gene>
<evidence type="ECO:0000259" key="7">
    <source>
        <dbReference type="PROSITE" id="PS51666"/>
    </source>
</evidence>
<comment type="subcellular location">
    <subcellularLocation>
        <location evidence="1 5">Nucleus</location>
    </subcellularLocation>
</comment>
<accession>A0A368S9K5</accession>
<keyword evidence="5" id="KW-0805">Transcription regulation</keyword>
<dbReference type="InterPro" id="IPR014977">
    <property type="entry name" value="WRC_dom"/>
</dbReference>
<proteinExistence type="inferred from homology"/>
<evidence type="ECO:0000259" key="8">
    <source>
        <dbReference type="PROSITE" id="PS51667"/>
    </source>
</evidence>
<dbReference type="AlphaFoldDB" id="A0A368S9K5"/>
<dbReference type="SMART" id="SM00951">
    <property type="entry name" value="QLQ"/>
    <property type="match status" value="1"/>
</dbReference>
<evidence type="ECO:0000256" key="6">
    <source>
        <dbReference type="SAM" id="MobiDB-lite"/>
    </source>
</evidence>
<feature type="domain" description="WRC" evidence="8">
    <location>
        <begin position="127"/>
        <end position="171"/>
    </location>
</feature>
<dbReference type="KEGG" id="sita:101785740"/>
<evidence type="ECO:0000313" key="9">
    <source>
        <dbReference type="EMBL" id="RCV38520.1"/>
    </source>
</evidence>
<dbReference type="GO" id="GO:0005524">
    <property type="term" value="F:ATP binding"/>
    <property type="evidence" value="ECO:0007669"/>
    <property type="project" value="UniProtKB-UniRule"/>
</dbReference>
<protein>
    <recommendedName>
        <fullName evidence="5">Growth-regulating factor</fullName>
    </recommendedName>
</protein>
<dbReference type="PROSITE" id="PS51666">
    <property type="entry name" value="QLQ"/>
    <property type="match status" value="1"/>
</dbReference>
<sequence>MEAGRDGFLGAAGRASPPPPSCSFLGSATTTGSSGAQMLSFSSSGAAGLGLSSGASKMQGVLSRVRGPFTPTQWMELEHQALIYKHFAVNAPVPSSLLLPIRRSINPWSGLGSSSLGWTPFRPGPGDAEPGRCRRTDGKKWRCSRDAVGDQKYCERHIKRNCHRSRKHVESRKATPTIAEPSMAVSGGPSLHSYAVPWQQQVKSSAATMTDSFSRESNRKLLEKQNVHNQLSVSAPMDSFDFASSGSSQNRDIVPLSPVELQHDHDQAYIVHGVGSSAENGNELQESLLLVSRETLDDGPLGEVFKSKICQSAYADILTDQWTVTRDLQLSNSNTMPVENHISSNGYLMATMVNSQTVPTFL</sequence>
<reference evidence="9" key="1">
    <citation type="journal article" date="2012" name="Nat. Biotechnol.">
        <title>Reference genome sequence of the model plant Setaria.</title>
        <authorList>
            <person name="Bennetzen J.L."/>
            <person name="Schmutz J."/>
            <person name="Wang H."/>
            <person name="Percifield R."/>
            <person name="Hawkins J."/>
            <person name="Pontaroli A.C."/>
            <person name="Estep M."/>
            <person name="Feng L."/>
            <person name="Vaughn J.N."/>
            <person name="Grimwood J."/>
            <person name="Jenkins J."/>
            <person name="Barry K."/>
            <person name="Lindquist E."/>
            <person name="Hellsten U."/>
            <person name="Deshpande S."/>
            <person name="Wang X."/>
            <person name="Wu X."/>
            <person name="Mitros T."/>
            <person name="Triplett J."/>
            <person name="Yang X."/>
            <person name="Ye C.Y."/>
            <person name="Mauro-Herrera M."/>
            <person name="Wang L."/>
            <person name="Li P."/>
            <person name="Sharma M."/>
            <person name="Sharma R."/>
            <person name="Ronald P.C."/>
            <person name="Panaud O."/>
            <person name="Kellogg E.A."/>
            <person name="Brutnell T.P."/>
            <person name="Doust A.N."/>
            <person name="Tuskan G.A."/>
            <person name="Rokhsar D."/>
            <person name="Devos K.M."/>
        </authorList>
    </citation>
    <scope>NUCLEOTIDE SEQUENCE [LARGE SCALE GENOMIC DNA]</scope>
    <source>
        <strain evidence="9">Yugu1</strain>
    </source>
</reference>
<feature type="domain" description="QLQ" evidence="7">
    <location>
        <begin position="68"/>
        <end position="103"/>
    </location>
</feature>
<comment type="similarity">
    <text evidence="2 5">Belongs to the GRF family.</text>
</comment>
<dbReference type="OrthoDB" id="1927209at2759"/>